<feature type="region of interest" description="Disordered" evidence="1">
    <location>
        <begin position="99"/>
        <end position="141"/>
    </location>
</feature>
<evidence type="ECO:0000313" key="3">
    <source>
        <dbReference type="Proteomes" id="UP000703661"/>
    </source>
</evidence>
<feature type="compositionally biased region" description="Polar residues" evidence="1">
    <location>
        <begin position="117"/>
        <end position="132"/>
    </location>
</feature>
<dbReference type="PANTHER" id="PTHR47679">
    <property type="entry name" value="PROTEIN TORNADO 1"/>
    <property type="match status" value="1"/>
</dbReference>
<proteinExistence type="predicted"/>
<dbReference type="PANTHER" id="PTHR47679:SF2">
    <property type="entry name" value="C-TERMINAL OF ROC (COR) DOMAIN-CONTAINING PROTEIN"/>
    <property type="match status" value="1"/>
</dbReference>
<name>A0A9P6SWL6_9FUNG</name>
<dbReference type="Proteomes" id="UP000703661">
    <property type="component" value="Unassembled WGS sequence"/>
</dbReference>
<evidence type="ECO:0000256" key="1">
    <source>
        <dbReference type="SAM" id="MobiDB-lite"/>
    </source>
</evidence>
<reference evidence="2" key="1">
    <citation type="journal article" date="2020" name="Fungal Divers.">
        <title>Resolving the Mortierellaceae phylogeny through synthesis of multi-gene phylogenetics and phylogenomics.</title>
        <authorList>
            <person name="Vandepol N."/>
            <person name="Liber J."/>
            <person name="Desiro A."/>
            <person name="Na H."/>
            <person name="Kennedy M."/>
            <person name="Barry K."/>
            <person name="Grigoriev I.V."/>
            <person name="Miller A.N."/>
            <person name="O'Donnell K."/>
            <person name="Stajich J.E."/>
            <person name="Bonito G."/>
        </authorList>
    </citation>
    <scope>NUCLEOTIDE SEQUENCE</scope>
    <source>
        <strain evidence="2">NRRL 2769</strain>
    </source>
</reference>
<keyword evidence="3" id="KW-1185">Reference proteome</keyword>
<evidence type="ECO:0000313" key="2">
    <source>
        <dbReference type="EMBL" id="KAG0008412.1"/>
    </source>
</evidence>
<comment type="caution">
    <text evidence="2">The sequence shown here is derived from an EMBL/GenBank/DDBJ whole genome shotgun (WGS) entry which is preliminary data.</text>
</comment>
<organism evidence="2 3">
    <name type="scientific">Entomortierella chlamydospora</name>
    <dbReference type="NCBI Taxonomy" id="101097"/>
    <lineage>
        <taxon>Eukaryota</taxon>
        <taxon>Fungi</taxon>
        <taxon>Fungi incertae sedis</taxon>
        <taxon>Mucoromycota</taxon>
        <taxon>Mortierellomycotina</taxon>
        <taxon>Mortierellomycetes</taxon>
        <taxon>Mortierellales</taxon>
        <taxon>Mortierellaceae</taxon>
        <taxon>Entomortierella</taxon>
    </lineage>
</organism>
<gene>
    <name evidence="2" type="ORF">BGZ80_003483</name>
</gene>
<accession>A0A9P6SWL6</accession>
<protein>
    <submittedName>
        <fullName evidence="2">Uncharacterized protein</fullName>
    </submittedName>
</protein>
<dbReference type="EMBL" id="JAAAID010001922">
    <property type="protein sequence ID" value="KAG0008412.1"/>
    <property type="molecule type" value="Genomic_DNA"/>
</dbReference>
<sequence length="1058" mass="117887">MAMEDAGDQQTQAFRASLSKEILEIPTRLDKTGQRIVLWKDIQLGFENVRCIKKGGALVLFLTDENFEYLNPLRIGYYPGIMLDVIQGSSGNHEIVTLGSSSSSLAPESESGMLNDTPASSELGASNASVTGDGSVKEESTPFEDVAGTNDLSQTIADLSITSVDGDADNLLTQIQVHSQAILSQEYELHERTSPRLFVVLPKTTRLRDGMNKPLFNQFRLFFLCECGAHTLSKGTKLKHEIHFTNHEGYALNRPNEFFNKYGSYVLAMMLAVKHGVTAPGHVITPLACLNLAEKFCSTRENMALAKDKVNSLVNAMVTFLQEKDTSHPHSEASSDIGSARMNDTNVLEVENLQELRSYLKVGDQDSGFGGLYRFITPEGHVKWVCQDHYREIHQGKAIQQLKNVVKVNHGAFIEEEGRIVIILGSIPLAKQFYGAIVKTSSVQDLDITLKWDATLDDIRTFATAVTNAKIARLSLNGFSFKGPAHDYVNDCHRYDPIMQLMSNNQLQCLRLKDFDSFYSHINFSAITMAPRLRTLSFASDIDLKTTAAQSSLSHILENSPSLVELSLETEEIRILFDIIAEKVRLLPNLSTMRVYYRRDDEPTLTVDYSQMKIVAATMTKYRMENISATDREVFETGQLTRVNWKGTPQQEDEVKLLDILCRNPKLSELLMECDPSRVPAITNLVMATRKSILSQGKFSALCKVEFIQDPATPEAKDFVTSTIEFSDSPLGATIQVSTDISMQTISPRSSTDSLYVIFHQQGWSIKTLETNATFNDDLAQLLDNSSQFKGSKITRLALDTSSLTPAGLDRIDRVINLSHSLERLSLRLDGLDEGSRLEKSAWLLGRHSKLLNTLILHSKLPDLWMPQFAETLPTRDDLPLLEGFHLLCYDNSSLDAMAILSDKTITTKSSVEWIAAMVSSQPHVLWSSTRPSTPDVFSTHQSLVAAVEAPQVWTSLRSISLKGIHLQPEDWLTVIEAIDFSALESLSLVGSNFDLEQLEILVDCILADNESQVPLNSLQLNYTNLVDYMDDEAPWELLAELEEKAPLLVIQGLERPG</sequence>
<dbReference type="AlphaFoldDB" id="A0A9P6SWL6"/>
<feature type="compositionally biased region" description="Low complexity" evidence="1">
    <location>
        <begin position="99"/>
        <end position="112"/>
    </location>
</feature>